<dbReference type="OrthoDB" id="9796623at2"/>
<dbReference type="KEGG" id="ssan:NX02_25945"/>
<dbReference type="NCBIfam" id="TIGR01988">
    <property type="entry name" value="Ubi-OHases"/>
    <property type="match status" value="1"/>
</dbReference>
<evidence type="ECO:0000256" key="3">
    <source>
        <dbReference type="ARBA" id="ARBA00005349"/>
    </source>
</evidence>
<dbReference type="STRING" id="1123269.NX02_25945"/>
<accession>W0AI48</accession>
<dbReference type="GO" id="GO:0071949">
    <property type="term" value="F:FAD binding"/>
    <property type="evidence" value="ECO:0007669"/>
    <property type="project" value="InterPro"/>
</dbReference>
<protein>
    <recommendedName>
        <fullName evidence="8">FAD-binding domain-containing protein</fullName>
    </recommendedName>
</protein>
<proteinExistence type="inferred from homology"/>
<name>W0AI48_9SPHN</name>
<dbReference type="PANTHER" id="PTHR43876">
    <property type="entry name" value="UBIQUINONE BIOSYNTHESIS MONOOXYGENASE COQ6, MITOCHONDRIAL"/>
    <property type="match status" value="1"/>
</dbReference>
<dbReference type="InterPro" id="IPR010971">
    <property type="entry name" value="UbiH/COQ6"/>
</dbReference>
<gene>
    <name evidence="9" type="ORF">NX02_25945</name>
</gene>
<keyword evidence="6" id="KW-0560">Oxidoreductase</keyword>
<keyword evidence="5" id="KW-0274">FAD</keyword>
<reference evidence="9 10" key="1">
    <citation type="submission" date="2013-07" db="EMBL/GenBank/DDBJ databases">
        <title>Completed genome of Sphingomonas sanxanigenens NX02.</title>
        <authorList>
            <person name="Ma T."/>
            <person name="Huang H."/>
            <person name="Wu M."/>
            <person name="Li X."/>
            <person name="Li G."/>
        </authorList>
    </citation>
    <scope>NUCLEOTIDE SEQUENCE [LARGE SCALE GENOMIC DNA]</scope>
    <source>
        <strain evidence="9 10">NX02</strain>
    </source>
</reference>
<keyword evidence="4" id="KW-0285">Flavoprotein</keyword>
<dbReference type="SUPFAM" id="SSF51905">
    <property type="entry name" value="FAD/NAD(P)-binding domain"/>
    <property type="match status" value="1"/>
</dbReference>
<evidence type="ECO:0000256" key="5">
    <source>
        <dbReference type="ARBA" id="ARBA00022827"/>
    </source>
</evidence>
<dbReference type="GO" id="GO:0006744">
    <property type="term" value="P:ubiquinone biosynthetic process"/>
    <property type="evidence" value="ECO:0007669"/>
    <property type="project" value="UniProtKB-UniPathway"/>
</dbReference>
<keyword evidence="7" id="KW-0503">Monooxygenase</keyword>
<dbReference type="InterPro" id="IPR002938">
    <property type="entry name" value="FAD-bd"/>
</dbReference>
<dbReference type="Pfam" id="PF01494">
    <property type="entry name" value="FAD_binding_3"/>
    <property type="match status" value="1"/>
</dbReference>
<dbReference type="AlphaFoldDB" id="W0AI48"/>
<organism evidence="9 10">
    <name type="scientific">Sphingomonas sanxanigenens DSM 19645 = NX02</name>
    <dbReference type="NCBI Taxonomy" id="1123269"/>
    <lineage>
        <taxon>Bacteria</taxon>
        <taxon>Pseudomonadati</taxon>
        <taxon>Pseudomonadota</taxon>
        <taxon>Alphaproteobacteria</taxon>
        <taxon>Sphingomonadales</taxon>
        <taxon>Sphingomonadaceae</taxon>
        <taxon>Sphingomonas</taxon>
    </lineage>
</organism>
<evidence type="ECO:0000259" key="8">
    <source>
        <dbReference type="Pfam" id="PF01494"/>
    </source>
</evidence>
<evidence type="ECO:0000313" key="10">
    <source>
        <dbReference type="Proteomes" id="UP000018851"/>
    </source>
</evidence>
<dbReference type="GO" id="GO:0110142">
    <property type="term" value="C:ubiquinone biosynthesis complex"/>
    <property type="evidence" value="ECO:0007669"/>
    <property type="project" value="UniProtKB-ARBA"/>
</dbReference>
<dbReference type="InterPro" id="IPR036188">
    <property type="entry name" value="FAD/NAD-bd_sf"/>
</dbReference>
<dbReference type="PANTHER" id="PTHR43876:SF7">
    <property type="entry name" value="UBIQUINONE BIOSYNTHESIS MONOOXYGENASE COQ6, MITOCHONDRIAL"/>
    <property type="match status" value="1"/>
</dbReference>
<dbReference type="PRINTS" id="PR00420">
    <property type="entry name" value="RNGMNOXGNASE"/>
</dbReference>
<dbReference type="Gene3D" id="3.50.50.60">
    <property type="entry name" value="FAD/NAD(P)-binding domain"/>
    <property type="match status" value="2"/>
</dbReference>
<evidence type="ECO:0000256" key="6">
    <source>
        <dbReference type="ARBA" id="ARBA00023002"/>
    </source>
</evidence>
<evidence type="ECO:0000313" key="9">
    <source>
        <dbReference type="EMBL" id="AHE56791.1"/>
    </source>
</evidence>
<evidence type="ECO:0000256" key="1">
    <source>
        <dbReference type="ARBA" id="ARBA00001974"/>
    </source>
</evidence>
<comment type="pathway">
    <text evidence="2">Cofactor biosynthesis; ubiquinone biosynthesis.</text>
</comment>
<comment type="cofactor">
    <cofactor evidence="1">
        <name>FAD</name>
        <dbReference type="ChEBI" id="CHEBI:57692"/>
    </cofactor>
</comment>
<evidence type="ECO:0000256" key="2">
    <source>
        <dbReference type="ARBA" id="ARBA00004749"/>
    </source>
</evidence>
<comment type="similarity">
    <text evidence="3">Belongs to the UbiH/COQ6 family.</text>
</comment>
<dbReference type="PATRIC" id="fig|1123269.5.peg.5088"/>
<dbReference type="RefSeq" id="WP_025294894.1">
    <property type="nucleotide sequence ID" value="NZ_CP006644.1"/>
</dbReference>
<sequence length="401" mass="42586">MTRYDVILLGGGLVGQTLALALASGGLRVAVVDPADPASVLAPRFDGRASAVSSSSWRMLQTIGVAERLGPGCAIAGIRVSEGLGGGGLDFQPAPEDEPLGHMFENRELRVALRAAVLEQPLIELLMPAVPQAVERNATEVSVTLADGRVLKAALLIGAEGRRSPTRDAAGIKIARWQYDHVAMIAGIDHEKPHGNTAYEIFYPAGPFAILPMLPGTRSAIVWTVATKDAEGFLALSERAYTAELEKRMGGFLGAIKLITPRSSYPLGFHHATTITGERLALVGDAAHGIHPIAGQGLNLGFRDVAALAEVLVDGARLGLDLGDAQLLERYERWRSVDTLMVAASTDTLTRLFGMPGRSASAVRRFGLSAVQRIPPLKRRFMAEARGESGALPRLLQGMTV</sequence>
<dbReference type="eggNOG" id="COG0654">
    <property type="taxonomic scope" value="Bacteria"/>
</dbReference>
<dbReference type="InterPro" id="IPR018168">
    <property type="entry name" value="Ubi_Hdrlase_CS"/>
</dbReference>
<keyword evidence="10" id="KW-1185">Reference proteome</keyword>
<evidence type="ECO:0000256" key="4">
    <source>
        <dbReference type="ARBA" id="ARBA00022630"/>
    </source>
</evidence>
<evidence type="ECO:0000256" key="7">
    <source>
        <dbReference type="ARBA" id="ARBA00023033"/>
    </source>
</evidence>
<dbReference type="EMBL" id="CP006644">
    <property type="protein sequence ID" value="AHE56791.1"/>
    <property type="molecule type" value="Genomic_DNA"/>
</dbReference>
<dbReference type="GO" id="GO:0004497">
    <property type="term" value="F:monooxygenase activity"/>
    <property type="evidence" value="ECO:0007669"/>
    <property type="project" value="UniProtKB-KW"/>
</dbReference>
<dbReference type="GO" id="GO:0016705">
    <property type="term" value="F:oxidoreductase activity, acting on paired donors, with incorporation or reduction of molecular oxygen"/>
    <property type="evidence" value="ECO:0007669"/>
    <property type="project" value="InterPro"/>
</dbReference>
<feature type="domain" description="FAD-binding" evidence="8">
    <location>
        <begin position="4"/>
        <end position="335"/>
    </location>
</feature>
<dbReference type="UniPathway" id="UPA00232"/>
<dbReference type="FunFam" id="3.50.50.60:FF:000021">
    <property type="entry name" value="Ubiquinone biosynthesis monooxygenase COQ6"/>
    <property type="match status" value="1"/>
</dbReference>
<dbReference type="Proteomes" id="UP000018851">
    <property type="component" value="Chromosome"/>
</dbReference>
<dbReference type="PROSITE" id="PS01304">
    <property type="entry name" value="UBIH"/>
    <property type="match status" value="1"/>
</dbReference>
<dbReference type="HOGENOM" id="CLU_009665_8_1_5"/>
<dbReference type="InterPro" id="IPR051205">
    <property type="entry name" value="UbiH/COQ6_monooxygenase"/>
</dbReference>